<sequence>MASFDQVRDSYSGNFHHGRSKAHISLNKILHIISCFPPGKTSKELSFRSQFDGSSDENRALCCGKRGFGIDLNLRLGPLSEMEEFGSPAGDVGLSESSAVGTVVERSSPAVEKSSEGECEPEEGGKLYGRDSSEIQANRNGEGVEVVGEKAAEVSEITIEAEEEERDNELQGDDGDGGGKTRSFSSKQCRSDGFLGLLIEAAELISGEFEEDEPEHDGPSQNDELGGELNTPKRSETETAIDESMISRRSKSKRDECLMADLYGDFEDISPVVRSKRGRSQVLPYRYRDSVLEPWRRLSRQRSTTVSTKRRSR</sequence>
<feature type="compositionally biased region" description="Basic and acidic residues" evidence="1">
    <location>
        <begin position="123"/>
        <end position="133"/>
    </location>
</feature>
<gene>
    <name evidence="2" type="ORF">L1049_013243</name>
</gene>
<dbReference type="Proteomes" id="UP001415857">
    <property type="component" value="Unassembled WGS sequence"/>
</dbReference>
<feature type="region of interest" description="Disordered" evidence="1">
    <location>
        <begin position="106"/>
        <end position="188"/>
    </location>
</feature>
<comment type="caution">
    <text evidence="2">The sequence shown here is derived from an EMBL/GenBank/DDBJ whole genome shotgun (WGS) entry which is preliminary data.</text>
</comment>
<evidence type="ECO:0000313" key="2">
    <source>
        <dbReference type="EMBL" id="KAK9279564.1"/>
    </source>
</evidence>
<accession>A0AAP0WTX6</accession>
<dbReference type="AlphaFoldDB" id="A0AAP0WTX6"/>
<evidence type="ECO:0000256" key="1">
    <source>
        <dbReference type="SAM" id="MobiDB-lite"/>
    </source>
</evidence>
<keyword evidence="3" id="KW-1185">Reference proteome</keyword>
<evidence type="ECO:0000313" key="3">
    <source>
        <dbReference type="Proteomes" id="UP001415857"/>
    </source>
</evidence>
<dbReference type="EMBL" id="JBBPBK010000008">
    <property type="protein sequence ID" value="KAK9279564.1"/>
    <property type="molecule type" value="Genomic_DNA"/>
</dbReference>
<organism evidence="2 3">
    <name type="scientific">Liquidambar formosana</name>
    <name type="common">Formosan gum</name>
    <dbReference type="NCBI Taxonomy" id="63359"/>
    <lineage>
        <taxon>Eukaryota</taxon>
        <taxon>Viridiplantae</taxon>
        <taxon>Streptophyta</taxon>
        <taxon>Embryophyta</taxon>
        <taxon>Tracheophyta</taxon>
        <taxon>Spermatophyta</taxon>
        <taxon>Magnoliopsida</taxon>
        <taxon>eudicotyledons</taxon>
        <taxon>Gunneridae</taxon>
        <taxon>Pentapetalae</taxon>
        <taxon>Saxifragales</taxon>
        <taxon>Altingiaceae</taxon>
        <taxon>Liquidambar</taxon>
    </lineage>
</organism>
<reference evidence="2 3" key="1">
    <citation type="journal article" date="2024" name="Plant J.">
        <title>Genome sequences and population genomics reveal climatic adaptation and genomic divergence between two closely related sweetgum species.</title>
        <authorList>
            <person name="Xu W.Q."/>
            <person name="Ren C.Q."/>
            <person name="Zhang X.Y."/>
            <person name="Comes H.P."/>
            <person name="Liu X.H."/>
            <person name="Li Y.G."/>
            <person name="Kettle C.J."/>
            <person name="Jalonen R."/>
            <person name="Gaisberger H."/>
            <person name="Ma Y.Z."/>
            <person name="Qiu Y.X."/>
        </authorList>
    </citation>
    <scope>NUCLEOTIDE SEQUENCE [LARGE SCALE GENOMIC DNA]</scope>
    <source>
        <strain evidence="2">Hangzhou</strain>
    </source>
</reference>
<protein>
    <submittedName>
        <fullName evidence="2">Uncharacterized protein</fullName>
    </submittedName>
</protein>
<feature type="region of interest" description="Disordered" evidence="1">
    <location>
        <begin position="205"/>
        <end position="252"/>
    </location>
</feature>
<feature type="compositionally biased region" description="Acidic residues" evidence="1">
    <location>
        <begin position="159"/>
        <end position="176"/>
    </location>
</feature>
<proteinExistence type="predicted"/>
<name>A0AAP0WTX6_LIQFO</name>